<evidence type="ECO:0000256" key="1">
    <source>
        <dbReference type="ARBA" id="ARBA00007487"/>
    </source>
</evidence>
<dbReference type="GO" id="GO:0009236">
    <property type="term" value="P:cobalamin biosynthetic process"/>
    <property type="evidence" value="ECO:0007669"/>
    <property type="project" value="UniProtKB-UniRule"/>
</dbReference>
<keyword evidence="5 6" id="KW-0067">ATP-binding</keyword>
<dbReference type="FunFam" id="1.20.1200.10:FF:000001">
    <property type="entry name" value="Cob(I)yrinic acid a,c-diamide adenosyltransferase"/>
    <property type="match status" value="1"/>
</dbReference>
<dbReference type="AlphaFoldDB" id="A0A1G2A891"/>
<dbReference type="SUPFAM" id="SSF89028">
    <property type="entry name" value="Cobalamin adenosyltransferase-like"/>
    <property type="match status" value="1"/>
</dbReference>
<protein>
    <recommendedName>
        <fullName evidence="6">Corrinoid adenosyltransferase</fullName>
        <ecNumber evidence="6">2.5.1.17</ecNumber>
    </recommendedName>
    <alternativeName>
        <fullName evidence="6">Cob(II)alamin adenosyltransferase</fullName>
    </alternativeName>
    <alternativeName>
        <fullName evidence="6">Cob(II)yrinic acid a,c-diamide adenosyltransferase</fullName>
    </alternativeName>
    <alternativeName>
        <fullName evidence="6">Cobinamide/cobalamin adenosyltransferase</fullName>
    </alternativeName>
</protein>
<evidence type="ECO:0000256" key="3">
    <source>
        <dbReference type="ARBA" id="ARBA00022679"/>
    </source>
</evidence>
<organism evidence="8 9">
    <name type="scientific">Candidatus Jacksonbacteria bacterium RIFCSPLOWO2_02_FULL_44_20</name>
    <dbReference type="NCBI Taxonomy" id="1798460"/>
    <lineage>
        <taxon>Bacteria</taxon>
        <taxon>Candidatus Jacksoniibacteriota</taxon>
    </lineage>
</organism>
<feature type="domain" description="Cobalamin adenosyltransferase-like" evidence="7">
    <location>
        <begin position="4"/>
        <end position="173"/>
    </location>
</feature>
<evidence type="ECO:0000256" key="5">
    <source>
        <dbReference type="ARBA" id="ARBA00022840"/>
    </source>
</evidence>
<gene>
    <name evidence="8" type="ORF">A3H61_01895</name>
</gene>
<reference evidence="8 9" key="1">
    <citation type="journal article" date="2016" name="Nat. Commun.">
        <title>Thousands of microbial genomes shed light on interconnected biogeochemical processes in an aquifer system.</title>
        <authorList>
            <person name="Anantharaman K."/>
            <person name="Brown C.T."/>
            <person name="Hug L.A."/>
            <person name="Sharon I."/>
            <person name="Castelle C.J."/>
            <person name="Probst A.J."/>
            <person name="Thomas B.C."/>
            <person name="Singh A."/>
            <person name="Wilkins M.J."/>
            <person name="Karaoz U."/>
            <person name="Brodie E.L."/>
            <person name="Williams K.H."/>
            <person name="Hubbard S.S."/>
            <person name="Banfield J.F."/>
        </authorList>
    </citation>
    <scope>NUCLEOTIDE SEQUENCE [LARGE SCALE GENOMIC DNA]</scope>
</reference>
<evidence type="ECO:0000256" key="4">
    <source>
        <dbReference type="ARBA" id="ARBA00022741"/>
    </source>
</evidence>
<evidence type="ECO:0000259" key="7">
    <source>
        <dbReference type="Pfam" id="PF01923"/>
    </source>
</evidence>
<dbReference type="InterPro" id="IPR029499">
    <property type="entry name" value="PduO-typ"/>
</dbReference>
<comment type="pathway">
    <text evidence="6">Cofactor biosynthesis; adenosylcobalamin biosynthesis; adenosylcobalamin from cob(II)yrinate a,c-diamide: step 2/7.</text>
</comment>
<name>A0A1G2A891_9BACT</name>
<comment type="subunit">
    <text evidence="2">Homotrimer.</text>
</comment>
<evidence type="ECO:0000256" key="6">
    <source>
        <dbReference type="RuleBase" id="RU366026"/>
    </source>
</evidence>
<accession>A0A1G2A891</accession>
<dbReference type="PANTHER" id="PTHR12213">
    <property type="entry name" value="CORRINOID ADENOSYLTRANSFERASE"/>
    <property type="match status" value="1"/>
</dbReference>
<dbReference type="GO" id="GO:0008817">
    <property type="term" value="F:corrinoid adenosyltransferase activity"/>
    <property type="evidence" value="ECO:0007669"/>
    <property type="project" value="UniProtKB-UniRule"/>
</dbReference>
<keyword evidence="4 6" id="KW-0547">Nucleotide-binding</keyword>
<dbReference type="EC" id="2.5.1.17" evidence="6"/>
<dbReference type="UniPathway" id="UPA00148">
    <property type="reaction ID" value="UER00233"/>
</dbReference>
<keyword evidence="6" id="KW-0169">Cobalamin biosynthesis</keyword>
<dbReference type="InterPro" id="IPR036451">
    <property type="entry name" value="CblAdoTrfase-like_sf"/>
</dbReference>
<keyword evidence="3 6" id="KW-0808">Transferase</keyword>
<sequence>MPKIYTKTGDRGETGLGNGRRVSKDYLRIEAIGAVDEVNAWIGIMQNSECKIQNYNSKFKICEWLKEIQKDLFIVGAIMSQSKLTMNVAIGERTEFFERAIDTLTNELPPLTNFILPGGSVTGAAIHVARTVCRRAERRVVSLMKSENDESLAPVIMYLNRLSDFFFTLARFVNMQAGAEEEKWIL</sequence>
<dbReference type="PANTHER" id="PTHR12213:SF0">
    <property type="entry name" value="CORRINOID ADENOSYLTRANSFERASE MMAB"/>
    <property type="match status" value="1"/>
</dbReference>
<comment type="catalytic activity">
    <reaction evidence="6">
        <text>2 cob(II)yrinate a,c diamide + reduced [electron-transfer flavoprotein] + 2 ATP = 2 adenosylcob(III)yrinate a,c-diamide + 2 triphosphate + oxidized [electron-transfer flavoprotein] + 3 H(+)</text>
        <dbReference type="Rhea" id="RHEA:11528"/>
        <dbReference type="Rhea" id="RHEA-COMP:10685"/>
        <dbReference type="Rhea" id="RHEA-COMP:10686"/>
        <dbReference type="ChEBI" id="CHEBI:15378"/>
        <dbReference type="ChEBI" id="CHEBI:18036"/>
        <dbReference type="ChEBI" id="CHEBI:30616"/>
        <dbReference type="ChEBI" id="CHEBI:57692"/>
        <dbReference type="ChEBI" id="CHEBI:58307"/>
        <dbReference type="ChEBI" id="CHEBI:58503"/>
        <dbReference type="ChEBI" id="CHEBI:58537"/>
        <dbReference type="EC" id="2.5.1.17"/>
    </reaction>
</comment>
<comment type="catalytic activity">
    <reaction evidence="6">
        <text>2 cob(II)alamin + reduced [electron-transfer flavoprotein] + 2 ATP = 2 adenosylcob(III)alamin + 2 triphosphate + oxidized [electron-transfer flavoprotein] + 3 H(+)</text>
        <dbReference type="Rhea" id="RHEA:28671"/>
        <dbReference type="Rhea" id="RHEA-COMP:10685"/>
        <dbReference type="Rhea" id="RHEA-COMP:10686"/>
        <dbReference type="ChEBI" id="CHEBI:15378"/>
        <dbReference type="ChEBI" id="CHEBI:16304"/>
        <dbReference type="ChEBI" id="CHEBI:18036"/>
        <dbReference type="ChEBI" id="CHEBI:18408"/>
        <dbReference type="ChEBI" id="CHEBI:30616"/>
        <dbReference type="ChEBI" id="CHEBI:57692"/>
        <dbReference type="ChEBI" id="CHEBI:58307"/>
        <dbReference type="EC" id="2.5.1.17"/>
    </reaction>
</comment>
<dbReference type="Proteomes" id="UP000178315">
    <property type="component" value="Unassembled WGS sequence"/>
</dbReference>
<evidence type="ECO:0000313" key="8">
    <source>
        <dbReference type="EMBL" id="OGY73032.1"/>
    </source>
</evidence>
<dbReference type="Pfam" id="PF01923">
    <property type="entry name" value="Cob_adeno_trans"/>
    <property type="match status" value="1"/>
</dbReference>
<dbReference type="NCBIfam" id="TIGR00636">
    <property type="entry name" value="PduO_Nterm"/>
    <property type="match status" value="1"/>
</dbReference>
<evidence type="ECO:0000313" key="9">
    <source>
        <dbReference type="Proteomes" id="UP000178315"/>
    </source>
</evidence>
<proteinExistence type="inferred from homology"/>
<comment type="caution">
    <text evidence="8">The sequence shown here is derived from an EMBL/GenBank/DDBJ whole genome shotgun (WGS) entry which is preliminary data.</text>
</comment>
<evidence type="ECO:0000256" key="2">
    <source>
        <dbReference type="ARBA" id="ARBA00011233"/>
    </source>
</evidence>
<comment type="similarity">
    <text evidence="1 6">Belongs to the Cob(I)alamin adenosyltransferase family.</text>
</comment>
<dbReference type="EMBL" id="MHJU01000018">
    <property type="protein sequence ID" value="OGY73032.1"/>
    <property type="molecule type" value="Genomic_DNA"/>
</dbReference>
<dbReference type="GO" id="GO:0005524">
    <property type="term" value="F:ATP binding"/>
    <property type="evidence" value="ECO:0007669"/>
    <property type="project" value="UniProtKB-UniRule"/>
</dbReference>
<dbReference type="Gene3D" id="1.20.1200.10">
    <property type="entry name" value="Cobalamin adenosyltransferase-like"/>
    <property type="match status" value="1"/>
</dbReference>
<dbReference type="InterPro" id="IPR016030">
    <property type="entry name" value="CblAdoTrfase-like"/>
</dbReference>